<keyword evidence="7 10" id="KW-1133">Transmembrane helix</keyword>
<evidence type="ECO:0000256" key="9">
    <source>
        <dbReference type="ARBA" id="ARBA00023136"/>
    </source>
</evidence>
<evidence type="ECO:0000256" key="1">
    <source>
        <dbReference type="ARBA" id="ARBA00004007"/>
    </source>
</evidence>
<sequence>MAVPQQQKPDHKPLIKRLLVITLAMFGFGYALVPLYDVFCDLTGINGKTSSMAATADKAVVDLKREITVEFLARPNADMPWLFKPQTQKIKVHPGEIKLVYYEAENITAATMTGQAVPSVAPGQAALYLNKMECFCFNQQVLTAGQKLLMPLQFYVDPALPEQFSTITLSYTLYDMTKHSQPETVAALIPTGGNHE</sequence>
<feature type="transmembrane region" description="Helical" evidence="10">
    <location>
        <begin position="18"/>
        <end position="36"/>
    </location>
</feature>
<evidence type="ECO:0000256" key="6">
    <source>
        <dbReference type="ARBA" id="ARBA00022968"/>
    </source>
</evidence>
<keyword evidence="6" id="KW-0735">Signal-anchor</keyword>
<comment type="function">
    <text evidence="1">Exerts its effect at some terminal stage of cytochrome c oxidase synthesis, probably by being involved in the insertion of the copper B into subunit I.</text>
</comment>
<gene>
    <name evidence="11" type="ORF">EOE67_08350</name>
</gene>
<dbReference type="PANTHER" id="PTHR21320:SF3">
    <property type="entry name" value="CYTOCHROME C OXIDASE ASSEMBLY PROTEIN COX11, MITOCHONDRIAL-RELATED"/>
    <property type="match status" value="1"/>
</dbReference>
<organism evidence="11 12">
    <name type="scientific">Rheinheimera riviphila</name>
    <dbReference type="NCBI Taxonomy" id="1834037"/>
    <lineage>
        <taxon>Bacteria</taxon>
        <taxon>Pseudomonadati</taxon>
        <taxon>Pseudomonadota</taxon>
        <taxon>Gammaproteobacteria</taxon>
        <taxon>Chromatiales</taxon>
        <taxon>Chromatiaceae</taxon>
        <taxon>Rheinheimera</taxon>
    </lineage>
</organism>
<dbReference type="NCBIfam" id="NF003465">
    <property type="entry name" value="PRK05089.1"/>
    <property type="match status" value="1"/>
</dbReference>
<dbReference type="PIRSF" id="PIRSF005413">
    <property type="entry name" value="COX11"/>
    <property type="match status" value="1"/>
</dbReference>
<dbReference type="EMBL" id="SACS01000007">
    <property type="protein sequence ID" value="RVU39913.1"/>
    <property type="molecule type" value="Genomic_DNA"/>
</dbReference>
<dbReference type="AlphaFoldDB" id="A0A437QZM7"/>
<keyword evidence="8" id="KW-0186">Copper</keyword>
<evidence type="ECO:0000313" key="11">
    <source>
        <dbReference type="EMBL" id="RVU39913.1"/>
    </source>
</evidence>
<dbReference type="PANTHER" id="PTHR21320">
    <property type="entry name" value="CYTOCHROME C OXIDASE ASSEMBLY PROTEIN COX11-RELATED"/>
    <property type="match status" value="1"/>
</dbReference>
<comment type="caution">
    <text evidence="11">The sequence shown here is derived from an EMBL/GenBank/DDBJ whole genome shotgun (WGS) entry which is preliminary data.</text>
</comment>
<dbReference type="SUPFAM" id="SSF110111">
    <property type="entry name" value="Ctag/Cox11"/>
    <property type="match status" value="1"/>
</dbReference>
<dbReference type="GO" id="GO:0005886">
    <property type="term" value="C:plasma membrane"/>
    <property type="evidence" value="ECO:0007669"/>
    <property type="project" value="UniProtKB-SubCell"/>
</dbReference>
<dbReference type="Pfam" id="PF04442">
    <property type="entry name" value="CtaG_Cox11"/>
    <property type="match status" value="1"/>
</dbReference>
<proteinExistence type="inferred from homology"/>
<name>A0A437QZM7_9GAMM</name>
<reference evidence="11 12" key="1">
    <citation type="submission" date="2019-01" db="EMBL/GenBank/DDBJ databases">
        <authorList>
            <person name="Chen W.-M."/>
        </authorList>
    </citation>
    <scope>NUCLEOTIDE SEQUENCE [LARGE SCALE GENOMIC DNA]</scope>
    <source>
        <strain evidence="11 12">KYPC3</strain>
    </source>
</reference>
<comment type="similarity">
    <text evidence="3">Belongs to the COX11/CtaG family.</text>
</comment>
<dbReference type="OrthoDB" id="9804841at2"/>
<evidence type="ECO:0000256" key="8">
    <source>
        <dbReference type="ARBA" id="ARBA00023008"/>
    </source>
</evidence>
<keyword evidence="12" id="KW-1185">Reference proteome</keyword>
<dbReference type="RefSeq" id="WP_127698646.1">
    <property type="nucleotide sequence ID" value="NZ_SACS01000007.1"/>
</dbReference>
<keyword evidence="5 10" id="KW-0812">Transmembrane</keyword>
<dbReference type="GO" id="GO:0005507">
    <property type="term" value="F:copper ion binding"/>
    <property type="evidence" value="ECO:0007669"/>
    <property type="project" value="InterPro"/>
</dbReference>
<evidence type="ECO:0000313" key="12">
    <source>
        <dbReference type="Proteomes" id="UP000283077"/>
    </source>
</evidence>
<dbReference type="InterPro" id="IPR007533">
    <property type="entry name" value="Cyt_c_oxidase_assmbl_CtaG"/>
</dbReference>
<dbReference type="Gene3D" id="2.60.370.10">
    <property type="entry name" value="Ctag/Cox11"/>
    <property type="match status" value="1"/>
</dbReference>
<evidence type="ECO:0000256" key="4">
    <source>
        <dbReference type="ARBA" id="ARBA00015384"/>
    </source>
</evidence>
<evidence type="ECO:0000256" key="10">
    <source>
        <dbReference type="SAM" id="Phobius"/>
    </source>
</evidence>
<dbReference type="InterPro" id="IPR023471">
    <property type="entry name" value="CtaG/Cox11_dom_sf"/>
</dbReference>
<evidence type="ECO:0000256" key="5">
    <source>
        <dbReference type="ARBA" id="ARBA00022692"/>
    </source>
</evidence>
<keyword evidence="9 10" id="KW-0472">Membrane</keyword>
<evidence type="ECO:0000256" key="3">
    <source>
        <dbReference type="ARBA" id="ARBA00009620"/>
    </source>
</evidence>
<comment type="subcellular location">
    <subcellularLocation>
        <location evidence="2">Cell inner membrane</location>
        <topology evidence="2">Single-pass type II membrane protein</topology>
        <orientation evidence="2">Periplasmic side</orientation>
    </subcellularLocation>
</comment>
<protein>
    <recommendedName>
        <fullName evidence="4">Cytochrome c oxidase assembly protein CtaG</fullName>
    </recommendedName>
</protein>
<accession>A0A437QZM7</accession>
<dbReference type="Proteomes" id="UP000283077">
    <property type="component" value="Unassembled WGS sequence"/>
</dbReference>
<evidence type="ECO:0000256" key="2">
    <source>
        <dbReference type="ARBA" id="ARBA00004382"/>
    </source>
</evidence>
<evidence type="ECO:0000256" key="7">
    <source>
        <dbReference type="ARBA" id="ARBA00022989"/>
    </source>
</evidence>